<accession>A0A0A9CI85</accession>
<dbReference type="EMBL" id="GBRH01224810">
    <property type="protein sequence ID" value="JAD73085.1"/>
    <property type="molecule type" value="Transcribed_RNA"/>
</dbReference>
<evidence type="ECO:0000313" key="1">
    <source>
        <dbReference type="EMBL" id="JAD73085.1"/>
    </source>
</evidence>
<reference evidence="1" key="1">
    <citation type="submission" date="2014-09" db="EMBL/GenBank/DDBJ databases">
        <authorList>
            <person name="Magalhaes I.L.F."/>
            <person name="Oliveira U."/>
            <person name="Santos F.R."/>
            <person name="Vidigal T.H.D.A."/>
            <person name="Brescovit A.D."/>
            <person name="Santos A.J."/>
        </authorList>
    </citation>
    <scope>NUCLEOTIDE SEQUENCE</scope>
    <source>
        <tissue evidence="1">Shoot tissue taken approximately 20 cm above the soil surface</tissue>
    </source>
</reference>
<dbReference type="AlphaFoldDB" id="A0A0A9CI85"/>
<proteinExistence type="predicted"/>
<organism evidence="1">
    <name type="scientific">Arundo donax</name>
    <name type="common">Giant reed</name>
    <name type="synonym">Donax arundinaceus</name>
    <dbReference type="NCBI Taxonomy" id="35708"/>
    <lineage>
        <taxon>Eukaryota</taxon>
        <taxon>Viridiplantae</taxon>
        <taxon>Streptophyta</taxon>
        <taxon>Embryophyta</taxon>
        <taxon>Tracheophyta</taxon>
        <taxon>Spermatophyta</taxon>
        <taxon>Magnoliopsida</taxon>
        <taxon>Liliopsida</taxon>
        <taxon>Poales</taxon>
        <taxon>Poaceae</taxon>
        <taxon>PACMAD clade</taxon>
        <taxon>Arundinoideae</taxon>
        <taxon>Arundineae</taxon>
        <taxon>Arundo</taxon>
    </lineage>
</organism>
<name>A0A0A9CI85_ARUDO</name>
<reference evidence="1" key="2">
    <citation type="journal article" date="2015" name="Data Brief">
        <title>Shoot transcriptome of the giant reed, Arundo donax.</title>
        <authorList>
            <person name="Barrero R.A."/>
            <person name="Guerrero F.D."/>
            <person name="Moolhuijzen P."/>
            <person name="Goolsby J.A."/>
            <person name="Tidwell J."/>
            <person name="Bellgard S.E."/>
            <person name="Bellgard M.I."/>
        </authorList>
    </citation>
    <scope>NUCLEOTIDE SEQUENCE</scope>
    <source>
        <tissue evidence="1">Shoot tissue taken approximately 20 cm above the soil surface</tissue>
    </source>
</reference>
<protein>
    <submittedName>
        <fullName evidence="1">Uncharacterized protein</fullName>
    </submittedName>
</protein>
<sequence length="73" mass="8192">MGHSNRNKLLSSNSQCLNAPITHYMGLVRLGCFGSRDGSLMCDHGVWLTFANIRTMGAYTVHGSKHECYILYR</sequence>